<dbReference type="Pfam" id="PF10206">
    <property type="entry name" value="WRW"/>
    <property type="match status" value="1"/>
</dbReference>
<dbReference type="EMBL" id="KT754298">
    <property type="protein sequence ID" value="ALS04132.1"/>
    <property type="molecule type" value="mRNA"/>
</dbReference>
<protein>
    <submittedName>
        <fullName evidence="10">Mitochondrial ATP synthase subunit f</fullName>
    </submittedName>
</protein>
<keyword evidence="4" id="KW-0138">CF(0)</keyword>
<evidence type="ECO:0000256" key="7">
    <source>
        <dbReference type="ARBA" id="ARBA00023128"/>
    </source>
</evidence>
<evidence type="ECO:0000256" key="9">
    <source>
        <dbReference type="ARBA" id="ARBA00023310"/>
    </source>
</evidence>
<dbReference type="GO" id="GO:0046933">
    <property type="term" value="F:proton-transporting ATP synthase activity, rotational mechanism"/>
    <property type="evidence" value="ECO:0007669"/>
    <property type="project" value="TreeGrafter"/>
</dbReference>
<evidence type="ECO:0000256" key="4">
    <source>
        <dbReference type="ARBA" id="ARBA00022547"/>
    </source>
</evidence>
<evidence type="ECO:0000256" key="3">
    <source>
        <dbReference type="ARBA" id="ARBA00022448"/>
    </source>
</evidence>
<sequence>MFGLGQLPKEYNKAIHGPYDPAIYYGKKDIPLSQVKMYQLPAWLARRNPSPVAMGRAVSRAYWRWSHKYIQPRNATITGPIQAIVAWSAFFYVLNYPTISQHRNESIHW</sequence>
<evidence type="ECO:0000256" key="1">
    <source>
        <dbReference type="ARBA" id="ARBA00004325"/>
    </source>
</evidence>
<keyword evidence="9" id="KW-0066">ATP synthesis</keyword>
<comment type="similarity">
    <text evidence="2">Belongs to the ATPase F chain family.</text>
</comment>
<evidence type="ECO:0000256" key="8">
    <source>
        <dbReference type="ARBA" id="ARBA00023136"/>
    </source>
</evidence>
<accession>A0A0U2TFG4</accession>
<comment type="subcellular location">
    <subcellularLocation>
        <location evidence="1">Mitochondrion membrane</location>
    </subcellularLocation>
</comment>
<proteinExistence type="evidence at transcript level"/>
<evidence type="ECO:0000256" key="5">
    <source>
        <dbReference type="ARBA" id="ARBA00022781"/>
    </source>
</evidence>
<keyword evidence="3" id="KW-0813">Transport</keyword>
<dbReference type="GO" id="GO:0031966">
    <property type="term" value="C:mitochondrial membrane"/>
    <property type="evidence" value="ECO:0007669"/>
    <property type="project" value="UniProtKB-SubCell"/>
</dbReference>
<keyword evidence="8" id="KW-0472">Membrane</keyword>
<evidence type="ECO:0000256" key="6">
    <source>
        <dbReference type="ARBA" id="ARBA00023065"/>
    </source>
</evidence>
<organism evidence="10">
    <name type="scientific">Acartia pacifica</name>
    <name type="common">Copepod</name>
    <dbReference type="NCBI Taxonomy" id="335913"/>
    <lineage>
        <taxon>Eukaryota</taxon>
        <taxon>Metazoa</taxon>
        <taxon>Ecdysozoa</taxon>
        <taxon>Arthropoda</taxon>
        <taxon>Crustacea</taxon>
        <taxon>Multicrustacea</taxon>
        <taxon>Hexanauplia</taxon>
        <taxon>Copepoda</taxon>
        <taxon>Calanoida</taxon>
        <taxon>Acartiidae</taxon>
        <taxon>Acartia</taxon>
    </lineage>
</organism>
<dbReference type="GO" id="GO:0045259">
    <property type="term" value="C:proton-transporting ATP synthase complex"/>
    <property type="evidence" value="ECO:0007669"/>
    <property type="project" value="UniProtKB-KW"/>
</dbReference>
<keyword evidence="7" id="KW-0496">Mitochondrion</keyword>
<evidence type="ECO:0000256" key="2">
    <source>
        <dbReference type="ARBA" id="ARBA00005895"/>
    </source>
</evidence>
<name>A0A0U2TFG4_ACAPC</name>
<evidence type="ECO:0000313" key="10">
    <source>
        <dbReference type="EMBL" id="ALS04132.1"/>
    </source>
</evidence>
<dbReference type="PANTHER" id="PTHR13080:SF20">
    <property type="entry name" value="ATP SYNTHASE SUBUNIT F, MITOCHONDRIAL-RELATED"/>
    <property type="match status" value="1"/>
</dbReference>
<dbReference type="InterPro" id="IPR019344">
    <property type="entry name" value="F1F0-ATPsyn_F_prd"/>
</dbReference>
<dbReference type="AlphaFoldDB" id="A0A0U2TFG4"/>
<reference evidence="10" key="1">
    <citation type="journal article" date="2015" name="Sci. Rep.">
        <title>Spliced leader RNA trans-splicing discovered in copepods.</title>
        <authorList>
            <person name="Yang F."/>
            <person name="Xu D."/>
            <person name="Zhuang Y."/>
            <person name="Yi X."/>
            <person name="Huang Y."/>
            <person name="Chen H."/>
            <person name="Lin S."/>
            <person name="Campbell D.A."/>
            <person name="Sturm N.R."/>
            <person name="Liu G."/>
            <person name="Zhang H."/>
        </authorList>
    </citation>
    <scope>NUCLEOTIDE SEQUENCE</scope>
</reference>
<dbReference type="PANTHER" id="PTHR13080">
    <property type="entry name" value="ATP SYNTHASE F CHAIN, MITOCHONDRIAL-RELATED"/>
    <property type="match status" value="1"/>
</dbReference>
<keyword evidence="5" id="KW-0375">Hydrogen ion transport</keyword>
<dbReference type="GO" id="GO:0042776">
    <property type="term" value="P:proton motive force-driven mitochondrial ATP synthesis"/>
    <property type="evidence" value="ECO:0007669"/>
    <property type="project" value="TreeGrafter"/>
</dbReference>
<keyword evidence="6" id="KW-0406">Ion transport</keyword>